<dbReference type="PROSITE" id="PS00221">
    <property type="entry name" value="MIP"/>
    <property type="match status" value="1"/>
</dbReference>
<dbReference type="GO" id="GO:0005886">
    <property type="term" value="C:plasma membrane"/>
    <property type="evidence" value="ECO:0007669"/>
    <property type="project" value="TreeGrafter"/>
</dbReference>
<gene>
    <name evidence="9" type="ORF">GWI33_023334</name>
</gene>
<proteinExistence type="inferred from homology"/>
<dbReference type="Proteomes" id="UP000625711">
    <property type="component" value="Unassembled WGS sequence"/>
</dbReference>
<dbReference type="InterPro" id="IPR022357">
    <property type="entry name" value="MIP_CS"/>
</dbReference>
<dbReference type="PANTHER" id="PTHR19139:SF270">
    <property type="entry name" value="ENTOMOGLYCEROPORIN 1-RELATED"/>
    <property type="match status" value="1"/>
</dbReference>
<comment type="caution">
    <text evidence="9">The sequence shown here is derived from an EMBL/GenBank/DDBJ whole genome shotgun (WGS) entry which is preliminary data.</text>
</comment>
<keyword evidence="3 7" id="KW-0813">Transport</keyword>
<keyword evidence="6 8" id="KW-0472">Membrane</keyword>
<evidence type="ECO:0000256" key="7">
    <source>
        <dbReference type="RuleBase" id="RU000477"/>
    </source>
</evidence>
<dbReference type="AlphaFoldDB" id="A0A834MM56"/>
<name>A0A834MM56_RHYFE</name>
<dbReference type="EMBL" id="JAACXV010000095">
    <property type="protein sequence ID" value="KAF7283604.1"/>
    <property type="molecule type" value="Genomic_DNA"/>
</dbReference>
<comment type="subcellular location">
    <subcellularLocation>
        <location evidence="1">Membrane</location>
        <topology evidence="1">Multi-pass membrane protein</topology>
    </subcellularLocation>
</comment>
<evidence type="ECO:0000313" key="10">
    <source>
        <dbReference type="Proteomes" id="UP000625711"/>
    </source>
</evidence>
<keyword evidence="4 7" id="KW-0812">Transmembrane</keyword>
<evidence type="ECO:0000256" key="8">
    <source>
        <dbReference type="SAM" id="Phobius"/>
    </source>
</evidence>
<feature type="transmembrane region" description="Helical" evidence="8">
    <location>
        <begin position="89"/>
        <end position="111"/>
    </location>
</feature>
<dbReference type="Pfam" id="PF00230">
    <property type="entry name" value="MIP"/>
    <property type="match status" value="1"/>
</dbReference>
<evidence type="ECO:0000256" key="3">
    <source>
        <dbReference type="ARBA" id="ARBA00022448"/>
    </source>
</evidence>
<dbReference type="SUPFAM" id="SSF81338">
    <property type="entry name" value="Aquaporin-like"/>
    <property type="match status" value="1"/>
</dbReference>
<organism evidence="9 10">
    <name type="scientific">Rhynchophorus ferrugineus</name>
    <name type="common">Red palm weevil</name>
    <name type="synonym">Curculio ferrugineus</name>
    <dbReference type="NCBI Taxonomy" id="354439"/>
    <lineage>
        <taxon>Eukaryota</taxon>
        <taxon>Metazoa</taxon>
        <taxon>Ecdysozoa</taxon>
        <taxon>Arthropoda</taxon>
        <taxon>Hexapoda</taxon>
        <taxon>Insecta</taxon>
        <taxon>Pterygota</taxon>
        <taxon>Neoptera</taxon>
        <taxon>Endopterygota</taxon>
        <taxon>Coleoptera</taxon>
        <taxon>Polyphaga</taxon>
        <taxon>Cucujiformia</taxon>
        <taxon>Curculionidae</taxon>
        <taxon>Dryophthorinae</taxon>
        <taxon>Rhynchophorus</taxon>
    </lineage>
</organism>
<dbReference type="OrthoDB" id="3222at2759"/>
<keyword evidence="5 8" id="KW-1133">Transmembrane helix</keyword>
<protein>
    <recommendedName>
        <fullName evidence="11">Aquaporin-like protein</fullName>
    </recommendedName>
</protein>
<feature type="transmembrane region" description="Helical" evidence="8">
    <location>
        <begin position="12"/>
        <end position="37"/>
    </location>
</feature>
<reference evidence="9" key="1">
    <citation type="submission" date="2020-08" db="EMBL/GenBank/DDBJ databases">
        <title>Genome sequencing and assembly of the red palm weevil Rhynchophorus ferrugineus.</title>
        <authorList>
            <person name="Dias G.B."/>
            <person name="Bergman C.M."/>
            <person name="Manee M."/>
        </authorList>
    </citation>
    <scope>NUCLEOTIDE SEQUENCE</scope>
    <source>
        <strain evidence="9">AA-2017</strain>
        <tissue evidence="9">Whole larva</tissue>
    </source>
</reference>
<dbReference type="InterPro" id="IPR023271">
    <property type="entry name" value="Aquaporin-like"/>
</dbReference>
<dbReference type="InterPro" id="IPR034294">
    <property type="entry name" value="Aquaporin_transptr"/>
</dbReference>
<dbReference type="PROSITE" id="PS51257">
    <property type="entry name" value="PROKAR_LIPOPROTEIN"/>
    <property type="match status" value="1"/>
</dbReference>
<feature type="transmembrane region" description="Helical" evidence="8">
    <location>
        <begin position="131"/>
        <end position="153"/>
    </location>
</feature>
<comment type="similarity">
    <text evidence="2 7">Belongs to the MIP/aquaporin (TC 1.A.8) family.</text>
</comment>
<feature type="transmembrane region" description="Helical" evidence="8">
    <location>
        <begin position="206"/>
        <end position="228"/>
    </location>
</feature>
<feature type="transmembrane region" description="Helical" evidence="8">
    <location>
        <begin position="165"/>
        <end position="186"/>
    </location>
</feature>
<feature type="transmembrane region" description="Helical" evidence="8">
    <location>
        <begin position="49"/>
        <end position="68"/>
    </location>
</feature>
<accession>A0A834MM56</accession>
<evidence type="ECO:0000256" key="6">
    <source>
        <dbReference type="ARBA" id="ARBA00023136"/>
    </source>
</evidence>
<dbReference type="PANTHER" id="PTHR19139">
    <property type="entry name" value="AQUAPORIN TRANSPORTER"/>
    <property type="match status" value="1"/>
</dbReference>
<dbReference type="GO" id="GO:0015267">
    <property type="term" value="F:channel activity"/>
    <property type="evidence" value="ECO:0007669"/>
    <property type="project" value="InterPro"/>
</dbReference>
<dbReference type="Gene3D" id="1.20.1080.10">
    <property type="entry name" value="Glycerol uptake facilitator protein"/>
    <property type="match status" value="1"/>
</dbReference>
<evidence type="ECO:0000256" key="1">
    <source>
        <dbReference type="ARBA" id="ARBA00004141"/>
    </source>
</evidence>
<dbReference type="PRINTS" id="PR00783">
    <property type="entry name" value="MINTRINSICP"/>
</dbReference>
<evidence type="ECO:0000256" key="4">
    <source>
        <dbReference type="ARBA" id="ARBA00022692"/>
    </source>
</evidence>
<sequence>MKQKGDTTRSYVVNFASELLGTALLMFLGCMGCFAQMDNPPAVHHMSSLSFGLVVLVIIMIFGHVSGAHLNPAVTISTVIFRMLTPTMALVYIAGQFVGALLGLFLLKIVMPPEWVSDGFCLTKPFAQITPMQTLVIETIITAVLILVCCGVWDPRNSHKDDSVSLRFGLVVAAISMVAGPLSGASMNTARSFAPAFLAGDYQDQWIYWIGPNVGAVLACGIYTFLFAQEEEKNEEGTELEEVDGMITNKV</sequence>
<evidence type="ECO:0000256" key="2">
    <source>
        <dbReference type="ARBA" id="ARBA00006175"/>
    </source>
</evidence>
<dbReference type="InterPro" id="IPR000425">
    <property type="entry name" value="MIP"/>
</dbReference>
<evidence type="ECO:0000313" key="9">
    <source>
        <dbReference type="EMBL" id="KAF7283604.1"/>
    </source>
</evidence>
<evidence type="ECO:0000256" key="5">
    <source>
        <dbReference type="ARBA" id="ARBA00022989"/>
    </source>
</evidence>
<evidence type="ECO:0008006" key="11">
    <source>
        <dbReference type="Google" id="ProtNLM"/>
    </source>
</evidence>
<keyword evidence="10" id="KW-1185">Reference proteome</keyword>